<name>A0A6J1XR96_ACIJB</name>
<dbReference type="Gene3D" id="1.20.1250.10">
    <property type="match status" value="1"/>
</dbReference>
<dbReference type="GO" id="GO:0051607">
    <property type="term" value="P:defense response to virus"/>
    <property type="evidence" value="ECO:0007669"/>
    <property type="project" value="UniProtKB-KW"/>
</dbReference>
<comment type="subcellular location">
    <subcellularLocation>
        <location evidence="1">Secreted</location>
    </subcellularLocation>
</comment>
<dbReference type="InterPro" id="IPR009079">
    <property type="entry name" value="4_helix_cytokine-like_core"/>
</dbReference>
<evidence type="ECO:0000256" key="3">
    <source>
        <dbReference type="ARBA" id="ARBA00022525"/>
    </source>
</evidence>
<dbReference type="SUPFAM" id="SSF47266">
    <property type="entry name" value="4-helical cytokines"/>
    <property type="match status" value="1"/>
</dbReference>
<dbReference type="PROSITE" id="PS00252">
    <property type="entry name" value="INTERFERON_A_B_D"/>
    <property type="match status" value="1"/>
</dbReference>
<evidence type="ECO:0000256" key="5">
    <source>
        <dbReference type="ARBA" id="ARBA00023157"/>
    </source>
</evidence>
<organism evidence="7 8">
    <name type="scientific">Acinonyx jubatus</name>
    <name type="common">Cheetah</name>
    <dbReference type="NCBI Taxonomy" id="32536"/>
    <lineage>
        <taxon>Eukaryota</taxon>
        <taxon>Metazoa</taxon>
        <taxon>Chordata</taxon>
        <taxon>Craniata</taxon>
        <taxon>Vertebrata</taxon>
        <taxon>Euteleostomi</taxon>
        <taxon>Mammalia</taxon>
        <taxon>Eutheria</taxon>
        <taxon>Laurasiatheria</taxon>
        <taxon>Carnivora</taxon>
        <taxon>Feliformia</taxon>
        <taxon>Felidae</taxon>
        <taxon>Felinae</taxon>
        <taxon>Acinonyx</taxon>
    </lineage>
</organism>
<evidence type="ECO:0000256" key="6">
    <source>
        <dbReference type="RuleBase" id="RU000436"/>
    </source>
</evidence>
<comment type="similarity">
    <text evidence="6">Belongs to the alpha/beta interferon family.</text>
</comment>
<protein>
    <submittedName>
        <fullName evidence="8">Interferon kappa</fullName>
    </submittedName>
</protein>
<accession>A0A6J1XR96</accession>
<dbReference type="GO" id="GO:0005125">
    <property type="term" value="F:cytokine activity"/>
    <property type="evidence" value="ECO:0007669"/>
    <property type="project" value="UniProtKB-KW"/>
</dbReference>
<dbReference type="GeneID" id="106977830"/>
<dbReference type="KEGG" id="aju:106977830"/>
<gene>
    <name evidence="8" type="primary">IFNK</name>
</gene>
<evidence type="ECO:0000256" key="4">
    <source>
        <dbReference type="ARBA" id="ARBA00023118"/>
    </source>
</evidence>
<dbReference type="CTD" id="56832"/>
<dbReference type="SMART" id="SM00076">
    <property type="entry name" value="IFabd"/>
    <property type="match status" value="1"/>
</dbReference>
<dbReference type="AlphaFoldDB" id="A0A6J1XR96"/>
<keyword evidence="7" id="KW-1185">Reference proteome</keyword>
<dbReference type="GO" id="GO:0005615">
    <property type="term" value="C:extracellular space"/>
    <property type="evidence" value="ECO:0007669"/>
    <property type="project" value="UniProtKB-KW"/>
</dbReference>
<dbReference type="RefSeq" id="XP_026895062.1">
    <property type="nucleotide sequence ID" value="XM_027039261.2"/>
</dbReference>
<evidence type="ECO:0000256" key="1">
    <source>
        <dbReference type="ARBA" id="ARBA00004613"/>
    </source>
</evidence>
<dbReference type="PANTHER" id="PTHR11691">
    <property type="entry name" value="TYPE I INTERFERON"/>
    <property type="match status" value="1"/>
</dbReference>
<sequence length="218" mass="26244">MFSLGRKKKKMNTKPDVIQKCLWPACLVGLFIPGALSLHCNLLHLHLREVTWQNLRLLNSMSNSFPVECLRETRAFELPQDIQSHTPPGKRYLKEAFYEMSTQAFNIFRESTTKSTWKKKNLKQIQIRLDWQMHHLEKCFEEEEKGKEDSKRMEEDGMDFSGAMVSQVSSLELRRYFYRMYNFLKDKKYSPCAWEIIRVELRRCFYYFYKLTLLLRKK</sequence>
<evidence type="ECO:0000313" key="7">
    <source>
        <dbReference type="Proteomes" id="UP001652583"/>
    </source>
</evidence>
<reference evidence="8" key="1">
    <citation type="submission" date="2025-08" db="UniProtKB">
        <authorList>
            <consortium name="RefSeq"/>
        </authorList>
    </citation>
    <scope>IDENTIFICATION</scope>
    <source>
        <tissue evidence="8">Blood</tissue>
    </source>
</reference>
<keyword evidence="4 6" id="KW-0051">Antiviral defense</keyword>
<keyword evidence="3" id="KW-0964">Secreted</keyword>
<keyword evidence="2 6" id="KW-0202">Cytokine</keyword>
<dbReference type="InterPro" id="IPR000471">
    <property type="entry name" value="Interferon_alpha/beta/delta"/>
</dbReference>
<dbReference type="Proteomes" id="UP001652583">
    <property type="component" value="Chromosome D4"/>
</dbReference>
<dbReference type="FunFam" id="1.20.1250.10:FF:000044">
    <property type="entry name" value="Interferon kappa"/>
    <property type="match status" value="1"/>
</dbReference>
<dbReference type="GO" id="GO:0005126">
    <property type="term" value="F:cytokine receptor binding"/>
    <property type="evidence" value="ECO:0007669"/>
    <property type="project" value="InterPro"/>
</dbReference>
<dbReference type="Pfam" id="PF00143">
    <property type="entry name" value="Interferon"/>
    <property type="match status" value="1"/>
</dbReference>
<evidence type="ECO:0000313" key="8">
    <source>
        <dbReference type="RefSeq" id="XP_026895062.1"/>
    </source>
</evidence>
<evidence type="ECO:0000256" key="2">
    <source>
        <dbReference type="ARBA" id="ARBA00022514"/>
    </source>
</evidence>
<proteinExistence type="inferred from homology"/>
<keyword evidence="5" id="KW-1015">Disulfide bond</keyword>
<dbReference type="PANTHER" id="PTHR11691:SF6">
    <property type="entry name" value="INTERFERON KAPPA"/>
    <property type="match status" value="1"/>
</dbReference>